<gene>
    <name evidence="2" type="ORF">METZ01_LOCUS270563</name>
</gene>
<evidence type="ECO:0000313" key="2">
    <source>
        <dbReference type="EMBL" id="SVC17709.1"/>
    </source>
</evidence>
<keyword evidence="1" id="KW-1133">Transmembrane helix</keyword>
<sequence>MIVLIMGAIGVTVFCFLYGYYSYGILSSISAYLFFNDHYYLGFMPLLWGLWNLYGTESEKDILFGNRLDVIMVFSGTFILIFGIILTLIIFLIIPYFYKYL</sequence>
<name>A0A382K0U1_9ZZZZ</name>
<feature type="transmembrane region" description="Helical" evidence="1">
    <location>
        <begin position="74"/>
        <end position="98"/>
    </location>
</feature>
<proteinExistence type="predicted"/>
<keyword evidence="1" id="KW-0812">Transmembrane</keyword>
<protein>
    <submittedName>
        <fullName evidence="2">Uncharacterized protein</fullName>
    </submittedName>
</protein>
<feature type="transmembrane region" description="Helical" evidence="1">
    <location>
        <begin position="38"/>
        <end position="54"/>
    </location>
</feature>
<organism evidence="2">
    <name type="scientific">marine metagenome</name>
    <dbReference type="NCBI Taxonomy" id="408172"/>
    <lineage>
        <taxon>unclassified sequences</taxon>
        <taxon>metagenomes</taxon>
        <taxon>ecological metagenomes</taxon>
    </lineage>
</organism>
<evidence type="ECO:0000256" key="1">
    <source>
        <dbReference type="SAM" id="Phobius"/>
    </source>
</evidence>
<keyword evidence="1" id="KW-0472">Membrane</keyword>
<reference evidence="2" key="1">
    <citation type="submission" date="2018-05" db="EMBL/GenBank/DDBJ databases">
        <authorList>
            <person name="Lanie J.A."/>
            <person name="Ng W.-L."/>
            <person name="Kazmierczak K.M."/>
            <person name="Andrzejewski T.M."/>
            <person name="Davidsen T.M."/>
            <person name="Wayne K.J."/>
            <person name="Tettelin H."/>
            <person name="Glass J.I."/>
            <person name="Rusch D."/>
            <person name="Podicherti R."/>
            <person name="Tsui H.-C.T."/>
            <person name="Winkler M.E."/>
        </authorList>
    </citation>
    <scope>NUCLEOTIDE SEQUENCE</scope>
</reference>
<accession>A0A382K0U1</accession>
<dbReference type="EMBL" id="UINC01077517">
    <property type="protein sequence ID" value="SVC17709.1"/>
    <property type="molecule type" value="Genomic_DNA"/>
</dbReference>
<dbReference type="AlphaFoldDB" id="A0A382K0U1"/>
<feature type="transmembrane region" description="Helical" evidence="1">
    <location>
        <begin position="6"/>
        <end position="26"/>
    </location>
</feature>